<dbReference type="PANTHER" id="PTHR33398">
    <property type="entry name" value="30S RIBOSOMAL PROTEIN S20"/>
    <property type="match status" value="1"/>
</dbReference>
<dbReference type="STRING" id="1798665.A2942_03305"/>
<comment type="function">
    <text evidence="7">Binds directly to 16S ribosomal RNA.</text>
</comment>
<dbReference type="Gene3D" id="1.20.58.110">
    <property type="entry name" value="Ribosomal protein S20"/>
    <property type="match status" value="1"/>
</dbReference>
<evidence type="ECO:0000256" key="6">
    <source>
        <dbReference type="ARBA" id="ARBA00035136"/>
    </source>
</evidence>
<dbReference type="EMBL" id="MHLP01000014">
    <property type="protein sequence ID" value="OGZ12981.1"/>
    <property type="molecule type" value="Genomic_DNA"/>
</dbReference>
<keyword evidence="5 7" id="KW-0687">Ribonucleoprotein</keyword>
<proteinExistence type="inferred from homology"/>
<dbReference type="AlphaFoldDB" id="A0A1G2DJ53"/>
<comment type="similarity">
    <text evidence="1 7">Belongs to the bacterial ribosomal protein bS20 family.</text>
</comment>
<dbReference type="GO" id="GO:0070181">
    <property type="term" value="F:small ribosomal subunit rRNA binding"/>
    <property type="evidence" value="ECO:0007669"/>
    <property type="project" value="TreeGrafter"/>
</dbReference>
<evidence type="ECO:0000313" key="9">
    <source>
        <dbReference type="Proteomes" id="UP000178534"/>
    </source>
</evidence>
<dbReference type="GO" id="GO:0003735">
    <property type="term" value="F:structural constituent of ribosome"/>
    <property type="evidence" value="ECO:0007669"/>
    <property type="project" value="InterPro"/>
</dbReference>
<dbReference type="InterPro" id="IPR036510">
    <property type="entry name" value="Ribosomal_bS20_sf"/>
</dbReference>
<evidence type="ECO:0000256" key="1">
    <source>
        <dbReference type="ARBA" id="ARBA00007634"/>
    </source>
</evidence>
<dbReference type="Proteomes" id="UP000178534">
    <property type="component" value="Unassembled WGS sequence"/>
</dbReference>
<keyword evidence="4 7" id="KW-0689">Ribosomal protein</keyword>
<protein>
    <recommendedName>
        <fullName evidence="6 7">Small ribosomal subunit protein bS20</fullName>
    </recommendedName>
</protein>
<dbReference type="HAMAP" id="MF_00500">
    <property type="entry name" value="Ribosomal_bS20"/>
    <property type="match status" value="1"/>
</dbReference>
<dbReference type="PANTHER" id="PTHR33398:SF1">
    <property type="entry name" value="SMALL RIBOSOMAL SUBUNIT PROTEIN BS20C"/>
    <property type="match status" value="1"/>
</dbReference>
<keyword evidence="3 7" id="KW-0694">RNA-binding</keyword>
<evidence type="ECO:0000313" key="8">
    <source>
        <dbReference type="EMBL" id="OGZ12981.1"/>
    </source>
</evidence>
<dbReference type="SUPFAM" id="SSF46992">
    <property type="entry name" value="Ribosomal protein S20"/>
    <property type="match status" value="1"/>
</dbReference>
<evidence type="ECO:0000256" key="5">
    <source>
        <dbReference type="ARBA" id="ARBA00023274"/>
    </source>
</evidence>
<dbReference type="GO" id="GO:0015935">
    <property type="term" value="C:small ribosomal subunit"/>
    <property type="evidence" value="ECO:0007669"/>
    <property type="project" value="TreeGrafter"/>
</dbReference>
<name>A0A1G2DJ53_9BACT</name>
<dbReference type="NCBIfam" id="TIGR00029">
    <property type="entry name" value="S20"/>
    <property type="match status" value="1"/>
</dbReference>
<gene>
    <name evidence="7" type="primary">rpsT</name>
    <name evidence="8" type="ORF">A2942_03305</name>
</gene>
<dbReference type="Pfam" id="PF01649">
    <property type="entry name" value="Ribosomal_S20p"/>
    <property type="match status" value="1"/>
</dbReference>
<evidence type="ECO:0000256" key="7">
    <source>
        <dbReference type="HAMAP-Rule" id="MF_00500"/>
    </source>
</evidence>
<organism evidence="8 9">
    <name type="scientific">Candidatus Lloydbacteria bacterium RIFCSPLOWO2_01_FULL_50_20</name>
    <dbReference type="NCBI Taxonomy" id="1798665"/>
    <lineage>
        <taxon>Bacteria</taxon>
        <taxon>Candidatus Lloydiibacteriota</taxon>
    </lineage>
</organism>
<dbReference type="GO" id="GO:0006412">
    <property type="term" value="P:translation"/>
    <property type="evidence" value="ECO:0007669"/>
    <property type="project" value="UniProtKB-UniRule"/>
</dbReference>
<comment type="caution">
    <text evidence="8">The sequence shown here is derived from an EMBL/GenBank/DDBJ whole genome shotgun (WGS) entry which is preliminary data.</text>
</comment>
<evidence type="ECO:0000256" key="3">
    <source>
        <dbReference type="ARBA" id="ARBA00022884"/>
    </source>
</evidence>
<dbReference type="InterPro" id="IPR002583">
    <property type="entry name" value="Ribosomal_bS20"/>
</dbReference>
<keyword evidence="2 7" id="KW-0699">rRNA-binding</keyword>
<evidence type="ECO:0000256" key="4">
    <source>
        <dbReference type="ARBA" id="ARBA00022980"/>
    </source>
</evidence>
<evidence type="ECO:0000256" key="2">
    <source>
        <dbReference type="ARBA" id="ARBA00022730"/>
    </source>
</evidence>
<sequence length="92" mass="10197">MAITSSAKRAVHTAARRRIFNLHRASVMSKQLKGFRKLVAEGKYAEAEKSLSSLYKALDKAAKRGVIKKNTAARKKSRAVALLRKQSGKTKK</sequence>
<accession>A0A1G2DJ53</accession>
<reference evidence="8 9" key="1">
    <citation type="journal article" date="2016" name="Nat. Commun.">
        <title>Thousands of microbial genomes shed light on interconnected biogeochemical processes in an aquifer system.</title>
        <authorList>
            <person name="Anantharaman K."/>
            <person name="Brown C.T."/>
            <person name="Hug L.A."/>
            <person name="Sharon I."/>
            <person name="Castelle C.J."/>
            <person name="Probst A.J."/>
            <person name="Thomas B.C."/>
            <person name="Singh A."/>
            <person name="Wilkins M.J."/>
            <person name="Karaoz U."/>
            <person name="Brodie E.L."/>
            <person name="Williams K.H."/>
            <person name="Hubbard S.S."/>
            <person name="Banfield J.F."/>
        </authorList>
    </citation>
    <scope>NUCLEOTIDE SEQUENCE [LARGE SCALE GENOMIC DNA]</scope>
</reference>